<evidence type="ECO:0000256" key="4">
    <source>
        <dbReference type="ARBA" id="ARBA00022679"/>
    </source>
</evidence>
<proteinExistence type="inferred from homology"/>
<comment type="caution">
    <text evidence="12">The sequence shown here is derived from an EMBL/GenBank/DDBJ whole genome shotgun (WGS) entry which is preliminary data.</text>
</comment>
<dbReference type="Proteomes" id="UP001143307">
    <property type="component" value="Unassembled WGS sequence"/>
</dbReference>
<dbReference type="PANTHER" id="PTHR11601">
    <property type="entry name" value="CYSTEINE DESULFURYLASE FAMILY MEMBER"/>
    <property type="match status" value="1"/>
</dbReference>
<gene>
    <name evidence="12" type="ORF">EYC87_19300</name>
</gene>
<dbReference type="InterPro" id="IPR016454">
    <property type="entry name" value="Cysteine_dSase"/>
</dbReference>
<keyword evidence="6" id="KW-0663">Pyridoxal phosphate</keyword>
<dbReference type="InterPro" id="IPR015424">
    <property type="entry name" value="PyrdxlP-dep_Trfase"/>
</dbReference>
<dbReference type="PANTHER" id="PTHR11601:SF34">
    <property type="entry name" value="CYSTEINE DESULFURASE"/>
    <property type="match status" value="1"/>
</dbReference>
<comment type="cofactor">
    <cofactor evidence="1 10">
        <name>pyridoxal 5'-phosphate</name>
        <dbReference type="ChEBI" id="CHEBI:597326"/>
    </cofactor>
</comment>
<protein>
    <recommendedName>
        <fullName evidence="3">cysteine desulfurase</fullName>
        <ecNumber evidence="3">2.8.1.7</ecNumber>
    </recommendedName>
</protein>
<evidence type="ECO:0000256" key="6">
    <source>
        <dbReference type="ARBA" id="ARBA00022898"/>
    </source>
</evidence>
<dbReference type="Pfam" id="PF00266">
    <property type="entry name" value="Aminotran_5"/>
    <property type="match status" value="1"/>
</dbReference>
<comment type="similarity">
    <text evidence="2">Belongs to the class-V pyridoxal-phosphate-dependent aminotransferase family. NifS/IscS subfamily.</text>
</comment>
<comment type="catalytic activity">
    <reaction evidence="9">
        <text>(sulfur carrier)-H + L-cysteine = (sulfur carrier)-SH + L-alanine</text>
        <dbReference type="Rhea" id="RHEA:43892"/>
        <dbReference type="Rhea" id="RHEA-COMP:14737"/>
        <dbReference type="Rhea" id="RHEA-COMP:14739"/>
        <dbReference type="ChEBI" id="CHEBI:29917"/>
        <dbReference type="ChEBI" id="CHEBI:35235"/>
        <dbReference type="ChEBI" id="CHEBI:57972"/>
        <dbReference type="ChEBI" id="CHEBI:64428"/>
        <dbReference type="EC" id="2.8.1.7"/>
    </reaction>
</comment>
<evidence type="ECO:0000256" key="7">
    <source>
        <dbReference type="ARBA" id="ARBA00023004"/>
    </source>
</evidence>
<evidence type="ECO:0000256" key="3">
    <source>
        <dbReference type="ARBA" id="ARBA00012239"/>
    </source>
</evidence>
<dbReference type="InterPro" id="IPR015421">
    <property type="entry name" value="PyrdxlP-dep_Trfase_major"/>
</dbReference>
<evidence type="ECO:0000256" key="2">
    <source>
        <dbReference type="ARBA" id="ARBA00006490"/>
    </source>
</evidence>
<keyword evidence="4" id="KW-0808">Transferase</keyword>
<reference evidence="12" key="1">
    <citation type="submission" date="2019-02" db="EMBL/GenBank/DDBJ databases">
        <authorList>
            <person name="Li S.-H."/>
        </authorList>
    </citation>
    <scope>NUCLEOTIDE SEQUENCE</scope>
    <source>
        <strain evidence="12">IMCC8485</strain>
    </source>
</reference>
<evidence type="ECO:0000256" key="1">
    <source>
        <dbReference type="ARBA" id="ARBA00001933"/>
    </source>
</evidence>
<name>A0ABT3T2H7_9GAMM</name>
<accession>A0ABT3T2H7</accession>
<dbReference type="PIRSF" id="PIRSF005572">
    <property type="entry name" value="NifS"/>
    <property type="match status" value="1"/>
</dbReference>
<dbReference type="Gene3D" id="3.90.1150.10">
    <property type="entry name" value="Aspartate Aminotransferase, domain 1"/>
    <property type="match status" value="1"/>
</dbReference>
<dbReference type="Gene3D" id="1.10.260.50">
    <property type="match status" value="1"/>
</dbReference>
<evidence type="ECO:0000313" key="13">
    <source>
        <dbReference type="Proteomes" id="UP001143307"/>
    </source>
</evidence>
<evidence type="ECO:0000256" key="8">
    <source>
        <dbReference type="ARBA" id="ARBA00023014"/>
    </source>
</evidence>
<dbReference type="InterPro" id="IPR000192">
    <property type="entry name" value="Aminotrans_V_dom"/>
</dbReference>
<keyword evidence="5" id="KW-0479">Metal-binding</keyword>
<dbReference type="PROSITE" id="PS00595">
    <property type="entry name" value="AA_TRANSFER_CLASS_5"/>
    <property type="match status" value="1"/>
</dbReference>
<dbReference type="InterPro" id="IPR015422">
    <property type="entry name" value="PyrdxlP-dep_Trfase_small"/>
</dbReference>
<feature type="domain" description="Aminotransferase class V" evidence="11">
    <location>
        <begin position="2"/>
        <end position="364"/>
    </location>
</feature>
<dbReference type="EC" id="2.8.1.7" evidence="3"/>
<evidence type="ECO:0000313" key="12">
    <source>
        <dbReference type="EMBL" id="MCX2975722.1"/>
    </source>
</evidence>
<keyword evidence="8" id="KW-0411">Iron-sulfur</keyword>
<dbReference type="Gene3D" id="3.40.640.10">
    <property type="entry name" value="Type I PLP-dependent aspartate aminotransferase-like (Major domain)"/>
    <property type="match status" value="1"/>
</dbReference>
<dbReference type="RefSeq" id="WP_279254343.1">
    <property type="nucleotide sequence ID" value="NZ_SHNP01000013.1"/>
</dbReference>
<keyword evidence="13" id="KW-1185">Reference proteome</keyword>
<sequence>MIYLDTSASYPVLPEVREALIAASDLCYANSAASHLLADRVSQNIESVRSVLADMIGSYSSEVVFTSGATESNNIAFKSLLLADGFPPDKNHIVTTSIEHKCVLSICGYLQRRGFSVTYLKPDSNGIISVEKVEAALQTSTAMVSVMHVNNELGTINPIAEIGELCSRRGVLFHSDAAQSFGKIPVDVDDCNCDLLSISAHKIGGPKGVGAIYIRDLRKLELEPVIHGAGQEEGLRGGTVASPLVVGFGEAAKYFPMHYHEFERTRAKDYLLGQLAEVGIAYRVNGGGDSLPNCVSLTLGETDVGSLLRDNESQICLAQGSACSSREIEASHVLTALGLSRDLAGKTLRISFPLNITLTQLDQLIEAIKKASVSNLDRRYL</sequence>
<evidence type="ECO:0000256" key="10">
    <source>
        <dbReference type="RuleBase" id="RU004504"/>
    </source>
</evidence>
<keyword evidence="7" id="KW-0408">Iron</keyword>
<evidence type="ECO:0000256" key="9">
    <source>
        <dbReference type="ARBA" id="ARBA00050776"/>
    </source>
</evidence>
<evidence type="ECO:0000256" key="5">
    <source>
        <dbReference type="ARBA" id="ARBA00022723"/>
    </source>
</evidence>
<dbReference type="EMBL" id="SHNP01000013">
    <property type="protein sequence ID" value="MCX2975722.1"/>
    <property type="molecule type" value="Genomic_DNA"/>
</dbReference>
<organism evidence="12 13">
    <name type="scientific">Candidatus Seongchinamella marina</name>
    <dbReference type="NCBI Taxonomy" id="2518990"/>
    <lineage>
        <taxon>Bacteria</taxon>
        <taxon>Pseudomonadati</taxon>
        <taxon>Pseudomonadota</taxon>
        <taxon>Gammaproteobacteria</taxon>
        <taxon>Cellvibrionales</taxon>
        <taxon>Halieaceae</taxon>
        <taxon>Seongchinamella</taxon>
    </lineage>
</organism>
<dbReference type="InterPro" id="IPR020578">
    <property type="entry name" value="Aminotrans_V_PyrdxlP_BS"/>
</dbReference>
<evidence type="ECO:0000259" key="11">
    <source>
        <dbReference type="Pfam" id="PF00266"/>
    </source>
</evidence>
<dbReference type="SUPFAM" id="SSF53383">
    <property type="entry name" value="PLP-dependent transferases"/>
    <property type="match status" value="1"/>
</dbReference>